<dbReference type="Proteomes" id="UP001150941">
    <property type="component" value="Unassembled WGS sequence"/>
</dbReference>
<gene>
    <name evidence="2" type="ORF">N7468_007608</name>
</gene>
<dbReference type="AlphaFoldDB" id="A0A9W9TKU1"/>
<comment type="caution">
    <text evidence="2">The sequence shown here is derived from an EMBL/GenBank/DDBJ whole genome shotgun (WGS) entry which is preliminary data.</text>
</comment>
<keyword evidence="3" id="KW-1185">Reference proteome</keyword>
<dbReference type="EMBL" id="JAPQKS010000005">
    <property type="protein sequence ID" value="KAJ5226383.1"/>
    <property type="molecule type" value="Genomic_DNA"/>
</dbReference>
<evidence type="ECO:0000256" key="1">
    <source>
        <dbReference type="SAM" id="MobiDB-lite"/>
    </source>
</evidence>
<reference evidence="2" key="1">
    <citation type="submission" date="2022-11" db="EMBL/GenBank/DDBJ databases">
        <authorList>
            <person name="Petersen C."/>
        </authorList>
    </citation>
    <scope>NUCLEOTIDE SEQUENCE</scope>
    <source>
        <strain evidence="2">IBT 19713</strain>
    </source>
</reference>
<dbReference type="RefSeq" id="XP_058329794.1">
    <property type="nucleotide sequence ID" value="XM_058476904.1"/>
</dbReference>
<protein>
    <submittedName>
        <fullName evidence="2">Uncharacterized protein</fullName>
    </submittedName>
</protein>
<sequence length="77" mass="8685">MFAKRATGPKQESENIKKQNIGQARAPSSCRKTFIGATAARTEFSAAPDPAFLWYIMAYYRSKVRSQPTPPGHTRFY</sequence>
<evidence type="ECO:0000313" key="2">
    <source>
        <dbReference type="EMBL" id="KAJ5226383.1"/>
    </source>
</evidence>
<reference evidence="2" key="2">
    <citation type="journal article" date="2023" name="IMA Fungus">
        <title>Comparative genomic study of the Penicillium genus elucidates a diverse pangenome and 15 lateral gene transfer events.</title>
        <authorList>
            <person name="Petersen C."/>
            <person name="Sorensen T."/>
            <person name="Nielsen M.R."/>
            <person name="Sondergaard T.E."/>
            <person name="Sorensen J.L."/>
            <person name="Fitzpatrick D.A."/>
            <person name="Frisvad J.C."/>
            <person name="Nielsen K.L."/>
        </authorList>
    </citation>
    <scope>NUCLEOTIDE SEQUENCE</scope>
    <source>
        <strain evidence="2">IBT 19713</strain>
    </source>
</reference>
<evidence type="ECO:0000313" key="3">
    <source>
        <dbReference type="Proteomes" id="UP001150941"/>
    </source>
</evidence>
<accession>A0A9W9TKU1</accession>
<organism evidence="2 3">
    <name type="scientific">Penicillium chermesinum</name>
    <dbReference type="NCBI Taxonomy" id="63820"/>
    <lineage>
        <taxon>Eukaryota</taxon>
        <taxon>Fungi</taxon>
        <taxon>Dikarya</taxon>
        <taxon>Ascomycota</taxon>
        <taxon>Pezizomycotina</taxon>
        <taxon>Eurotiomycetes</taxon>
        <taxon>Eurotiomycetidae</taxon>
        <taxon>Eurotiales</taxon>
        <taxon>Aspergillaceae</taxon>
        <taxon>Penicillium</taxon>
    </lineage>
</organism>
<dbReference type="GeneID" id="83204207"/>
<proteinExistence type="predicted"/>
<name>A0A9W9TKU1_9EURO</name>
<feature type="region of interest" description="Disordered" evidence="1">
    <location>
        <begin position="1"/>
        <end position="27"/>
    </location>
</feature>